<dbReference type="EMBL" id="CAJVQC010000894">
    <property type="protein sequence ID" value="CAG8483229.1"/>
    <property type="molecule type" value="Genomic_DNA"/>
</dbReference>
<evidence type="ECO:0000313" key="2">
    <source>
        <dbReference type="Proteomes" id="UP000789920"/>
    </source>
</evidence>
<dbReference type="Proteomes" id="UP000789920">
    <property type="component" value="Unassembled WGS sequence"/>
</dbReference>
<organism evidence="1 2">
    <name type="scientific">Racocetra persica</name>
    <dbReference type="NCBI Taxonomy" id="160502"/>
    <lineage>
        <taxon>Eukaryota</taxon>
        <taxon>Fungi</taxon>
        <taxon>Fungi incertae sedis</taxon>
        <taxon>Mucoromycota</taxon>
        <taxon>Glomeromycotina</taxon>
        <taxon>Glomeromycetes</taxon>
        <taxon>Diversisporales</taxon>
        <taxon>Gigasporaceae</taxon>
        <taxon>Racocetra</taxon>
    </lineage>
</organism>
<reference evidence="1" key="1">
    <citation type="submission" date="2021-06" db="EMBL/GenBank/DDBJ databases">
        <authorList>
            <person name="Kallberg Y."/>
            <person name="Tangrot J."/>
            <person name="Rosling A."/>
        </authorList>
    </citation>
    <scope>NUCLEOTIDE SEQUENCE</scope>
    <source>
        <strain evidence="1">MA461A</strain>
    </source>
</reference>
<comment type="caution">
    <text evidence="1">The sequence shown here is derived from an EMBL/GenBank/DDBJ whole genome shotgun (WGS) entry which is preliminary data.</text>
</comment>
<gene>
    <name evidence="1" type="ORF">RPERSI_LOCUS1070</name>
</gene>
<evidence type="ECO:0000313" key="1">
    <source>
        <dbReference type="EMBL" id="CAG8483229.1"/>
    </source>
</evidence>
<protein>
    <submittedName>
        <fullName evidence="1">29305_t:CDS:1</fullName>
    </submittedName>
</protein>
<accession>A0ACA9KPN4</accession>
<name>A0ACA9KPN4_9GLOM</name>
<proteinExistence type="predicted"/>
<keyword evidence="2" id="KW-1185">Reference proteome</keyword>
<sequence>MLSILKLIYLYFVNYVYFSNKQKIRKDLVNHVWKEATFKARLYNDYDEKLLKEWHEDQSRFVKENTILTLMETKYLFDQIIKIREAVDKKIKVAKYSYESPIPHCIVEWIEFCELENVKFLAKGGNVALKVFNGDSLPDEEFFQEAYWNHIFTKQWNYRPCVVGILGFTKNQEGKYMIVLDLCEGGDLQNYLQKYYKIMSWKDRVKVAWDISYDIYRAVLREIANTFRDATAGTAAAPRAPFYETNITESSTSEEAILGAQKIEAREYYNNKNKEYKLEVEEEEAFVISSKDISIFSPRLEAPILPSININSLQPILQALVAPLQNLDEREASL</sequence>